<gene>
    <name evidence="2" type="ORF">C7M84_012097</name>
</gene>
<organism evidence="2 3">
    <name type="scientific">Penaeus vannamei</name>
    <name type="common">Whiteleg shrimp</name>
    <name type="synonym">Litopenaeus vannamei</name>
    <dbReference type="NCBI Taxonomy" id="6689"/>
    <lineage>
        <taxon>Eukaryota</taxon>
        <taxon>Metazoa</taxon>
        <taxon>Ecdysozoa</taxon>
        <taxon>Arthropoda</taxon>
        <taxon>Crustacea</taxon>
        <taxon>Multicrustacea</taxon>
        <taxon>Malacostraca</taxon>
        <taxon>Eumalacostraca</taxon>
        <taxon>Eucarida</taxon>
        <taxon>Decapoda</taxon>
        <taxon>Dendrobranchiata</taxon>
        <taxon>Penaeoidea</taxon>
        <taxon>Penaeidae</taxon>
        <taxon>Penaeus</taxon>
    </lineage>
</organism>
<keyword evidence="3" id="KW-1185">Reference proteome</keyword>
<feature type="compositionally biased region" description="Pro residues" evidence="1">
    <location>
        <begin position="77"/>
        <end position="94"/>
    </location>
</feature>
<name>A0A423SZK0_PENVA</name>
<accession>A0A423SZK0</accession>
<dbReference type="AlphaFoldDB" id="A0A423SZK0"/>
<reference evidence="2 3" key="1">
    <citation type="submission" date="2018-04" db="EMBL/GenBank/DDBJ databases">
        <authorList>
            <person name="Zhang X."/>
            <person name="Yuan J."/>
            <person name="Li F."/>
            <person name="Xiang J."/>
        </authorList>
    </citation>
    <scope>NUCLEOTIDE SEQUENCE [LARGE SCALE GENOMIC DNA]</scope>
    <source>
        <tissue evidence="2">Muscle</tissue>
    </source>
</reference>
<evidence type="ECO:0000256" key="1">
    <source>
        <dbReference type="SAM" id="MobiDB-lite"/>
    </source>
</evidence>
<protein>
    <submittedName>
        <fullName evidence="2">Uncharacterized protein</fullName>
    </submittedName>
</protein>
<reference evidence="2 3" key="2">
    <citation type="submission" date="2019-01" db="EMBL/GenBank/DDBJ databases">
        <title>The decoding of complex shrimp genome reveals the adaptation for benthos swimmer, frequently molting mechanism and breeding impact on genome.</title>
        <authorList>
            <person name="Sun Y."/>
            <person name="Gao Y."/>
            <person name="Yu Y."/>
        </authorList>
    </citation>
    <scope>NUCLEOTIDE SEQUENCE [LARGE SCALE GENOMIC DNA]</scope>
    <source>
        <tissue evidence="2">Muscle</tissue>
    </source>
</reference>
<feature type="compositionally biased region" description="Pro residues" evidence="1">
    <location>
        <begin position="146"/>
        <end position="159"/>
    </location>
</feature>
<dbReference type="Proteomes" id="UP000283509">
    <property type="component" value="Unassembled WGS sequence"/>
</dbReference>
<evidence type="ECO:0000313" key="3">
    <source>
        <dbReference type="Proteomes" id="UP000283509"/>
    </source>
</evidence>
<feature type="region of interest" description="Disordered" evidence="1">
    <location>
        <begin position="136"/>
        <end position="170"/>
    </location>
</feature>
<evidence type="ECO:0000313" key="2">
    <source>
        <dbReference type="EMBL" id="ROT69690.1"/>
    </source>
</evidence>
<feature type="region of interest" description="Disordered" evidence="1">
    <location>
        <begin position="75"/>
        <end position="94"/>
    </location>
</feature>
<comment type="caution">
    <text evidence="2">The sequence shown here is derived from an EMBL/GenBank/DDBJ whole genome shotgun (WGS) entry which is preliminary data.</text>
</comment>
<sequence length="510" mass="54418">MYPFFIILFLSFFLLFLFSNPHFTFHNYLLHLLFSSFFLPPPAPLPPFSVLPFSSSLISLILFSCSFPSSFSSSSSPPNPNPPPPSLSSSLPSPPPPPPPLLLLLLLLISSLLPPLASRPPPLTFPSVQPPPKHLLLTCTRTGPSAPSPSSPSPSPPLPISLSPLSSPSPPLPPSPSLPFSFVSLASPSTAQLTCSLFLPLGPFSLSFPPSPTFLPSLLSPFPINQYLPSFLSILSLSSLLPYSLHLLHIFFSIPPSLSTLPSSPLALLFLPFPLPTSFSPSLHLSLPSFPPIPPSISSSHLPSSNHPFPTRLLNLNYPFPPSLPPFPSIPPFFPPPTFSPSLPPFPPLLPPPTHLPSLPPFAPSPHLPHLISPSLPSFPPPSLPSASSLFTPPCTYNRRGVNGSQIIRTVLDLRTEARAAIGSVERGSVVAVFLAWCCVRWARADQTKRAIGKRQPALIPFFPAPKAALAPPAGAAKGSRLRHVPSPHGSRWLMGGFGLSCARGSGVKG</sequence>
<proteinExistence type="predicted"/>
<dbReference type="EMBL" id="QCYY01002532">
    <property type="protein sequence ID" value="ROT69690.1"/>
    <property type="molecule type" value="Genomic_DNA"/>
</dbReference>